<gene>
    <name evidence="1" type="ORF">LCGC14_2526110</name>
</gene>
<evidence type="ECO:0000313" key="1">
    <source>
        <dbReference type="EMBL" id="KKL13404.1"/>
    </source>
</evidence>
<sequence>MSGRRVKRGGETNSALIHQVNKFTLNLNSV</sequence>
<reference evidence="1" key="1">
    <citation type="journal article" date="2015" name="Nature">
        <title>Complex archaea that bridge the gap between prokaryotes and eukaryotes.</title>
        <authorList>
            <person name="Spang A."/>
            <person name="Saw J.H."/>
            <person name="Jorgensen S.L."/>
            <person name="Zaremba-Niedzwiedzka K."/>
            <person name="Martijn J."/>
            <person name="Lind A.E."/>
            <person name="van Eijk R."/>
            <person name="Schleper C."/>
            <person name="Guy L."/>
            <person name="Ettema T.J."/>
        </authorList>
    </citation>
    <scope>NUCLEOTIDE SEQUENCE</scope>
</reference>
<protein>
    <submittedName>
        <fullName evidence="1">Uncharacterized protein</fullName>
    </submittedName>
</protein>
<dbReference type="EMBL" id="LAZR01040868">
    <property type="protein sequence ID" value="KKL13404.1"/>
    <property type="molecule type" value="Genomic_DNA"/>
</dbReference>
<proteinExistence type="predicted"/>
<name>A0A0F9AUY4_9ZZZZ</name>
<accession>A0A0F9AUY4</accession>
<comment type="caution">
    <text evidence="1">The sequence shown here is derived from an EMBL/GenBank/DDBJ whole genome shotgun (WGS) entry which is preliminary data.</text>
</comment>
<dbReference type="AlphaFoldDB" id="A0A0F9AUY4"/>
<feature type="non-terminal residue" evidence="1">
    <location>
        <position position="30"/>
    </location>
</feature>
<organism evidence="1">
    <name type="scientific">marine sediment metagenome</name>
    <dbReference type="NCBI Taxonomy" id="412755"/>
    <lineage>
        <taxon>unclassified sequences</taxon>
        <taxon>metagenomes</taxon>
        <taxon>ecological metagenomes</taxon>
    </lineage>
</organism>